<dbReference type="SUPFAM" id="SSF48371">
    <property type="entry name" value="ARM repeat"/>
    <property type="match status" value="1"/>
</dbReference>
<dbReference type="GO" id="GO:0031462">
    <property type="term" value="C:Cul2-RING ubiquitin ligase complex"/>
    <property type="evidence" value="ECO:0007669"/>
    <property type="project" value="TreeGrafter"/>
</dbReference>
<name>A0AAV8YIB8_9CUCU</name>
<proteinExistence type="predicted"/>
<protein>
    <recommendedName>
        <fullName evidence="2">Protein zer-1 homolog-like C-terminal domain-containing protein</fullName>
    </recommendedName>
</protein>
<dbReference type="PANTHER" id="PTHR12904">
    <property type="match status" value="1"/>
</dbReference>
<reference evidence="3" key="1">
    <citation type="journal article" date="2023" name="Insect Mol. Biol.">
        <title>Genome sequencing provides insights into the evolution of gene families encoding plant cell wall-degrading enzymes in longhorned beetles.</title>
        <authorList>
            <person name="Shin N.R."/>
            <person name="Okamura Y."/>
            <person name="Kirsch R."/>
            <person name="Pauchet Y."/>
        </authorList>
    </citation>
    <scope>NUCLEOTIDE SEQUENCE</scope>
    <source>
        <strain evidence="3">AMC_N1</strain>
    </source>
</reference>
<dbReference type="AlphaFoldDB" id="A0AAV8YIB8"/>
<accession>A0AAV8YIB8</accession>
<evidence type="ECO:0000256" key="1">
    <source>
        <dbReference type="ARBA" id="ARBA00022786"/>
    </source>
</evidence>
<comment type="caution">
    <text evidence="3">The sequence shown here is derived from an EMBL/GenBank/DDBJ whole genome shotgun (WGS) entry which is preliminary data.</text>
</comment>
<dbReference type="InterPro" id="IPR055142">
    <property type="entry name" value="ZER1-like_C"/>
</dbReference>
<dbReference type="InterPro" id="IPR011989">
    <property type="entry name" value="ARM-like"/>
</dbReference>
<evidence type="ECO:0000259" key="2">
    <source>
        <dbReference type="Pfam" id="PF22964"/>
    </source>
</evidence>
<dbReference type="Gene3D" id="1.25.10.10">
    <property type="entry name" value="Leucine-rich Repeat Variant"/>
    <property type="match status" value="1"/>
</dbReference>
<dbReference type="InterPro" id="IPR051341">
    <property type="entry name" value="Zyg-11_UBL_adapter"/>
</dbReference>
<sequence length="240" mass="27053">MTLCAKLVLDALCHFDDVNMNRMAVAICSILAAKVSTEETSELGAKPVYMRKLLAMVQSRVENKLSDITLKFTLSALWNLTDESAATCTVFLEQGGAYLFLNVLKTFKDDSAIETKVLGLLNNIAEVMRLRHSLMLDSLMNELFVLLKSENIDVSYFAAGIVAHLASDGEEQWTISNHGRGEMLLELENAVSQWKVPDSEMVAYRSFKPFFPLLRIDMDYQVQLWAIWAIHHVCTKNLIN</sequence>
<evidence type="ECO:0000313" key="3">
    <source>
        <dbReference type="EMBL" id="KAJ8951159.1"/>
    </source>
</evidence>
<feature type="domain" description="Protein zer-1 homolog-like C-terminal" evidence="2">
    <location>
        <begin position="4"/>
        <end position="237"/>
    </location>
</feature>
<evidence type="ECO:0000313" key="4">
    <source>
        <dbReference type="Proteomes" id="UP001162162"/>
    </source>
</evidence>
<dbReference type="PANTHER" id="PTHR12904:SF22">
    <property type="entry name" value="ZYG-11 FAMILY MEMBER B, CELL CYCLE REGULATOR"/>
    <property type="match status" value="1"/>
</dbReference>
<dbReference type="Pfam" id="PF22964">
    <property type="entry name" value="ZER1-like_2nd"/>
    <property type="match status" value="1"/>
</dbReference>
<keyword evidence="1" id="KW-0833">Ubl conjugation pathway</keyword>
<dbReference type="InterPro" id="IPR016024">
    <property type="entry name" value="ARM-type_fold"/>
</dbReference>
<dbReference type="EMBL" id="JAPWTK010000089">
    <property type="protein sequence ID" value="KAJ8951159.1"/>
    <property type="molecule type" value="Genomic_DNA"/>
</dbReference>
<organism evidence="3 4">
    <name type="scientific">Aromia moschata</name>
    <dbReference type="NCBI Taxonomy" id="1265417"/>
    <lineage>
        <taxon>Eukaryota</taxon>
        <taxon>Metazoa</taxon>
        <taxon>Ecdysozoa</taxon>
        <taxon>Arthropoda</taxon>
        <taxon>Hexapoda</taxon>
        <taxon>Insecta</taxon>
        <taxon>Pterygota</taxon>
        <taxon>Neoptera</taxon>
        <taxon>Endopterygota</taxon>
        <taxon>Coleoptera</taxon>
        <taxon>Polyphaga</taxon>
        <taxon>Cucujiformia</taxon>
        <taxon>Chrysomeloidea</taxon>
        <taxon>Cerambycidae</taxon>
        <taxon>Cerambycinae</taxon>
        <taxon>Callichromatini</taxon>
        <taxon>Aromia</taxon>
    </lineage>
</organism>
<dbReference type="Proteomes" id="UP001162162">
    <property type="component" value="Unassembled WGS sequence"/>
</dbReference>
<gene>
    <name evidence="3" type="ORF">NQ318_021603</name>
</gene>
<keyword evidence="4" id="KW-1185">Reference proteome</keyword>